<dbReference type="SMART" id="SM00174">
    <property type="entry name" value="RHO"/>
    <property type="match status" value="1"/>
</dbReference>
<evidence type="ECO:0000256" key="4">
    <source>
        <dbReference type="SAM" id="MobiDB-lite"/>
    </source>
</evidence>
<dbReference type="SMART" id="SM00175">
    <property type="entry name" value="RAB"/>
    <property type="match status" value="1"/>
</dbReference>
<feature type="compositionally biased region" description="Acidic residues" evidence="4">
    <location>
        <begin position="422"/>
        <end position="435"/>
    </location>
</feature>
<dbReference type="AlphaFoldDB" id="L8GGR5"/>
<dbReference type="EMBL" id="KB008145">
    <property type="protein sequence ID" value="ELR11943.1"/>
    <property type="molecule type" value="Genomic_DNA"/>
</dbReference>
<evidence type="ECO:0000256" key="3">
    <source>
        <dbReference type="ARBA" id="ARBA00023134"/>
    </source>
</evidence>
<evidence type="ECO:0000256" key="2">
    <source>
        <dbReference type="ARBA" id="ARBA00022741"/>
    </source>
</evidence>
<dbReference type="CDD" id="cd16655">
    <property type="entry name" value="RING-Ubox_WDSUB1-like"/>
    <property type="match status" value="1"/>
</dbReference>
<dbReference type="InterPro" id="IPR003613">
    <property type="entry name" value="Ubox_domain"/>
</dbReference>
<feature type="compositionally biased region" description="Low complexity" evidence="4">
    <location>
        <begin position="260"/>
        <end position="281"/>
    </location>
</feature>
<evidence type="ECO:0000313" key="7">
    <source>
        <dbReference type="EMBL" id="ELR11943.1"/>
    </source>
</evidence>
<feature type="compositionally biased region" description="Basic and acidic residues" evidence="4">
    <location>
        <begin position="316"/>
        <end position="332"/>
    </location>
</feature>
<dbReference type="NCBIfam" id="TIGR00231">
    <property type="entry name" value="small_GTP"/>
    <property type="match status" value="1"/>
</dbReference>
<dbReference type="InterPro" id="IPR000210">
    <property type="entry name" value="BTB/POZ_dom"/>
</dbReference>
<dbReference type="PROSITE" id="PS51419">
    <property type="entry name" value="RAB"/>
    <property type="match status" value="1"/>
</dbReference>
<dbReference type="Pfam" id="PF04564">
    <property type="entry name" value="U-box"/>
    <property type="match status" value="1"/>
</dbReference>
<dbReference type="GO" id="GO:0005525">
    <property type="term" value="F:GTP binding"/>
    <property type="evidence" value="ECO:0007669"/>
    <property type="project" value="UniProtKB-KW"/>
</dbReference>
<dbReference type="OrthoDB" id="10251809at2759"/>
<feature type="region of interest" description="Disordered" evidence="4">
    <location>
        <begin position="168"/>
        <end position="202"/>
    </location>
</feature>
<dbReference type="VEuPathDB" id="AmoebaDB:ACA1_399930"/>
<keyword evidence="2" id="KW-0547">Nucleotide-binding</keyword>
<keyword evidence="3" id="KW-0342">GTP-binding</keyword>
<dbReference type="PROSITE" id="PS51421">
    <property type="entry name" value="RAS"/>
    <property type="match status" value="1"/>
</dbReference>
<dbReference type="RefSeq" id="XP_004333956.1">
    <property type="nucleotide sequence ID" value="XM_004333908.1"/>
</dbReference>
<dbReference type="CDD" id="cd18499">
    <property type="entry name" value="BACK_RHOBTB"/>
    <property type="match status" value="1"/>
</dbReference>
<dbReference type="GO" id="GO:0007264">
    <property type="term" value="P:small GTPase-mediated signal transduction"/>
    <property type="evidence" value="ECO:0007669"/>
    <property type="project" value="InterPro"/>
</dbReference>
<dbReference type="GO" id="GO:0004842">
    <property type="term" value="F:ubiquitin-protein transferase activity"/>
    <property type="evidence" value="ECO:0007669"/>
    <property type="project" value="InterPro"/>
</dbReference>
<dbReference type="GO" id="GO:0003924">
    <property type="term" value="F:GTPase activity"/>
    <property type="evidence" value="ECO:0007669"/>
    <property type="project" value="InterPro"/>
</dbReference>
<dbReference type="SUPFAM" id="SSF57850">
    <property type="entry name" value="RING/U-box"/>
    <property type="match status" value="1"/>
</dbReference>
<name>L8GGR5_ACACF</name>
<evidence type="ECO:0000256" key="1">
    <source>
        <dbReference type="ARBA" id="ARBA00010142"/>
    </source>
</evidence>
<dbReference type="Proteomes" id="UP000011083">
    <property type="component" value="Unassembled WGS sequence"/>
</dbReference>
<dbReference type="InterPro" id="IPR001806">
    <property type="entry name" value="Small_GTPase"/>
</dbReference>
<dbReference type="Pfam" id="PF00651">
    <property type="entry name" value="BTB"/>
    <property type="match status" value="2"/>
</dbReference>
<evidence type="ECO:0000259" key="6">
    <source>
        <dbReference type="PROSITE" id="PS51698"/>
    </source>
</evidence>
<dbReference type="SMART" id="SM00504">
    <property type="entry name" value="Ubox"/>
    <property type="match status" value="1"/>
</dbReference>
<dbReference type="Gene3D" id="3.30.40.10">
    <property type="entry name" value="Zinc/RING finger domain, C3HC4 (zinc finger)"/>
    <property type="match status" value="1"/>
</dbReference>
<protein>
    <submittedName>
        <fullName evidence="7">Ras subfamily protein</fullName>
    </submittedName>
</protein>
<feature type="domain" description="BTB" evidence="5">
    <location>
        <begin position="570"/>
        <end position="621"/>
    </location>
</feature>
<feature type="compositionally biased region" description="Basic residues" evidence="4">
    <location>
        <begin position="171"/>
        <end position="181"/>
    </location>
</feature>
<dbReference type="SMART" id="SM00225">
    <property type="entry name" value="BTB"/>
    <property type="match status" value="2"/>
</dbReference>
<evidence type="ECO:0000259" key="5">
    <source>
        <dbReference type="PROSITE" id="PS50097"/>
    </source>
</evidence>
<dbReference type="SUPFAM" id="SSF54695">
    <property type="entry name" value="POZ domain"/>
    <property type="match status" value="2"/>
</dbReference>
<gene>
    <name evidence="7" type="ORF">ACA1_399930</name>
</gene>
<dbReference type="Gene3D" id="3.30.710.10">
    <property type="entry name" value="Potassium Channel Kv1.1, Chain A"/>
    <property type="match status" value="2"/>
</dbReference>
<feature type="compositionally biased region" description="Basic residues" evidence="4">
    <location>
        <begin position="295"/>
        <end position="307"/>
    </location>
</feature>
<proteinExistence type="inferred from homology"/>
<organism evidence="7 8">
    <name type="scientific">Acanthamoeba castellanii (strain ATCC 30010 / Neff)</name>
    <dbReference type="NCBI Taxonomy" id="1257118"/>
    <lineage>
        <taxon>Eukaryota</taxon>
        <taxon>Amoebozoa</taxon>
        <taxon>Discosea</taxon>
        <taxon>Longamoebia</taxon>
        <taxon>Centramoebida</taxon>
        <taxon>Acanthamoebidae</taxon>
        <taxon>Acanthamoeba</taxon>
    </lineage>
</organism>
<feature type="region of interest" description="Disordered" evidence="4">
    <location>
        <begin position="393"/>
        <end position="472"/>
    </location>
</feature>
<dbReference type="SUPFAM" id="SSF52540">
    <property type="entry name" value="P-loop containing nucleoside triphosphate hydrolases"/>
    <property type="match status" value="1"/>
</dbReference>
<dbReference type="PROSITE" id="PS51698">
    <property type="entry name" value="U_BOX"/>
    <property type="match status" value="1"/>
</dbReference>
<sequence>MQNIKAVVVGDGAVGKSCLLISYTTNSFPGEYVPTVFDNYRDTAGQEDYDRLRPLSYPQTDVFVLCFSVASPTSLENVKSKWIAEISHHCPEVPVVLCANKVDLRDDDSIISRLRDRGQHPITYDEGAAMAKQIGAAHYVETSALTQAGLKNAFDVIMRVAMGGERASSYKGKKSKGRGKGGKSAYDAKPALIPPVLPKPTHAPWTNIQTSTFADDFKGLLESSAEADVKFVVEERAVKAHRGAQSAEATTAAAAATVKAKAKQSQSQSNKAASKSKSSTSAKKKGKGADDKQQQQKKKTKKNKKEKKKEEEEEAKVEVADTKGEEESKEADGGEESEKDPVLTCDGHTYERTSIAEWLQTHSTAPITGAELENKALIPNHLVRSQIKDYLDAQKQGGSGSKAGATAAKQPKPHSAPAVAEEQSESESEEEEEETETQHRADADPSVPPLHRQINAGQIPGFSSIHRGRTSGGGEEGVAYTIGISKRVSHAVFARVLEFFYTGIATIRDKLDGVQDLLAAAELFGLEHLATICRNVMDDSEFLNPSIGTWLNDEAGAVAKQLFLNRPLFSDVAFEVEGKRIHAHKAILMGRCKTIPIGDTSLESFLAFLEFLYTDHSPICESGDSVGILILANRFGLPRLVTLCELYITKEVETATSDGIEKADIDVVGLLHLAEQHNADQLVGFCRHFIASNYQPMSKRPEFSTLEGENLEYIEANQWPPKSYLAELAVYEKAIKETDKDAKCICM</sequence>
<dbReference type="GO" id="GO:0016567">
    <property type="term" value="P:protein ubiquitination"/>
    <property type="evidence" value="ECO:0007669"/>
    <property type="project" value="InterPro"/>
</dbReference>
<dbReference type="PRINTS" id="PR00449">
    <property type="entry name" value="RASTRNSFRMNG"/>
</dbReference>
<dbReference type="GeneID" id="14912463"/>
<dbReference type="PROSITE" id="PS50097">
    <property type="entry name" value="BTB"/>
    <property type="match status" value="1"/>
</dbReference>
<dbReference type="InterPro" id="IPR011333">
    <property type="entry name" value="SKP1/BTB/POZ_sf"/>
</dbReference>
<dbReference type="InterPro" id="IPR005225">
    <property type="entry name" value="Small_GTP-bd"/>
</dbReference>
<dbReference type="SMART" id="SM00173">
    <property type="entry name" value="RAS"/>
    <property type="match status" value="1"/>
</dbReference>
<evidence type="ECO:0000313" key="8">
    <source>
        <dbReference type="Proteomes" id="UP000011083"/>
    </source>
</evidence>
<dbReference type="OMA" id="TIDKDCN"/>
<dbReference type="InterPro" id="IPR027417">
    <property type="entry name" value="P-loop_NTPase"/>
</dbReference>
<dbReference type="PROSITE" id="PS51420">
    <property type="entry name" value="RHO"/>
    <property type="match status" value="1"/>
</dbReference>
<keyword evidence="8" id="KW-1185">Reference proteome</keyword>
<dbReference type="InterPro" id="IPR013083">
    <property type="entry name" value="Znf_RING/FYVE/PHD"/>
</dbReference>
<reference evidence="7 8" key="1">
    <citation type="journal article" date="2013" name="Genome Biol.">
        <title>Genome of Acanthamoeba castellanii highlights extensive lateral gene transfer and early evolution of tyrosine kinase signaling.</title>
        <authorList>
            <person name="Clarke M."/>
            <person name="Lohan A.J."/>
            <person name="Liu B."/>
            <person name="Lagkouvardos I."/>
            <person name="Roy S."/>
            <person name="Zafar N."/>
            <person name="Bertelli C."/>
            <person name="Schilde C."/>
            <person name="Kianianmomeni A."/>
            <person name="Burglin T.R."/>
            <person name="Frech C."/>
            <person name="Turcotte B."/>
            <person name="Kopec K.O."/>
            <person name="Synnott J.M."/>
            <person name="Choo C."/>
            <person name="Paponov I."/>
            <person name="Finkler A."/>
            <person name="Soon Heng Tan C."/>
            <person name="Hutchins A.P."/>
            <person name="Weinmeier T."/>
            <person name="Rattei T."/>
            <person name="Chu J.S."/>
            <person name="Gimenez G."/>
            <person name="Irimia M."/>
            <person name="Rigden D.J."/>
            <person name="Fitzpatrick D.A."/>
            <person name="Lorenzo-Morales J."/>
            <person name="Bateman A."/>
            <person name="Chiu C.H."/>
            <person name="Tang P."/>
            <person name="Hegemann P."/>
            <person name="Fromm H."/>
            <person name="Raoult D."/>
            <person name="Greub G."/>
            <person name="Miranda-Saavedra D."/>
            <person name="Chen N."/>
            <person name="Nash P."/>
            <person name="Ginger M.L."/>
            <person name="Horn M."/>
            <person name="Schaap P."/>
            <person name="Caler L."/>
            <person name="Loftus B."/>
        </authorList>
    </citation>
    <scope>NUCLEOTIDE SEQUENCE [LARGE SCALE GENOMIC DNA]</scope>
    <source>
        <strain evidence="7 8">Neff</strain>
    </source>
</reference>
<dbReference type="PANTHER" id="PTHR24072">
    <property type="entry name" value="RHO FAMILY GTPASE"/>
    <property type="match status" value="1"/>
</dbReference>
<dbReference type="Pfam" id="PF00071">
    <property type="entry name" value="Ras"/>
    <property type="match status" value="1"/>
</dbReference>
<dbReference type="STRING" id="1257118.L8GGR5"/>
<feature type="region of interest" description="Disordered" evidence="4">
    <location>
        <begin position="260"/>
        <end position="348"/>
    </location>
</feature>
<dbReference type="Gene3D" id="3.40.50.300">
    <property type="entry name" value="P-loop containing nucleotide triphosphate hydrolases"/>
    <property type="match status" value="1"/>
</dbReference>
<dbReference type="FunFam" id="3.40.50.300:FF:001179">
    <property type="entry name" value="Rho family GTPase"/>
    <property type="match status" value="1"/>
</dbReference>
<comment type="similarity">
    <text evidence="1">Belongs to the small GTPase superfamily. Rho family.</text>
</comment>
<dbReference type="InterPro" id="IPR003578">
    <property type="entry name" value="Small_GTPase_Rho"/>
</dbReference>
<dbReference type="CDD" id="cd00157">
    <property type="entry name" value="Rho"/>
    <property type="match status" value="1"/>
</dbReference>
<accession>L8GGR5</accession>
<dbReference type="KEGG" id="acan:ACA1_399930"/>
<feature type="domain" description="U-box" evidence="6">
    <location>
        <begin position="339"/>
        <end position="397"/>
    </location>
</feature>